<dbReference type="PANTHER" id="PTHR23272">
    <property type="entry name" value="BED FINGER-RELATED"/>
    <property type="match status" value="1"/>
</dbReference>
<name>A0A401GSP0_9APHY</name>
<dbReference type="AlphaFoldDB" id="A0A401GSP0"/>
<protein>
    <recommendedName>
        <fullName evidence="3">HAT C-terminal dimerisation domain-containing protein</fullName>
    </recommendedName>
</protein>
<dbReference type="EMBL" id="BFAD01000007">
    <property type="protein sequence ID" value="GBE85227.1"/>
    <property type="molecule type" value="Genomic_DNA"/>
</dbReference>
<keyword evidence="2" id="KW-1185">Reference proteome</keyword>
<evidence type="ECO:0000313" key="1">
    <source>
        <dbReference type="EMBL" id="GBE85227.1"/>
    </source>
</evidence>
<dbReference type="GeneID" id="38782144"/>
<evidence type="ECO:0008006" key="3">
    <source>
        <dbReference type="Google" id="ProtNLM"/>
    </source>
</evidence>
<proteinExistence type="predicted"/>
<dbReference type="RefSeq" id="XP_027616140.1">
    <property type="nucleotide sequence ID" value="XM_027760339.1"/>
</dbReference>
<gene>
    <name evidence="1" type="ORF">SCP_0704130</name>
</gene>
<sequence length="239" mass="28117">MLQFALKYWKAIDKMTEDRSKELQKYELSDEEWEIAEQLRDILKIFNDTTLYFSRDTPSLPMVIPAMDIINEHLTDESLDAHYQPCIRAAIGLAKKTLNHYYSKTDQSSVYRIAMVLHSSHKLQYFKRAGWEQEWIDTAETVIRDEFKARTHTVVLELSPPRQMSSSPRYVSTSSCAINFIFSRIYPACTQKPSLNMFDNLLKHNASKAQPDRDEITRYLDTETEDVDDALVWWYARRK</sequence>
<dbReference type="InterPro" id="IPR012337">
    <property type="entry name" value="RNaseH-like_sf"/>
</dbReference>
<dbReference type="InParanoid" id="A0A401GSP0"/>
<dbReference type="Proteomes" id="UP000287166">
    <property type="component" value="Unassembled WGS sequence"/>
</dbReference>
<dbReference type="OrthoDB" id="2792018at2759"/>
<dbReference type="SUPFAM" id="SSF53098">
    <property type="entry name" value="Ribonuclease H-like"/>
    <property type="match status" value="1"/>
</dbReference>
<evidence type="ECO:0000313" key="2">
    <source>
        <dbReference type="Proteomes" id="UP000287166"/>
    </source>
</evidence>
<comment type="caution">
    <text evidence="1">The sequence shown here is derived from an EMBL/GenBank/DDBJ whole genome shotgun (WGS) entry which is preliminary data.</text>
</comment>
<dbReference type="PANTHER" id="PTHR23272:SF161">
    <property type="entry name" value="ZINC FINGER BED DOMAIN-CONTAINING PROTEIN RICESLEEPER 1-LIKE"/>
    <property type="match status" value="1"/>
</dbReference>
<accession>A0A401GSP0</accession>
<reference evidence="1 2" key="1">
    <citation type="journal article" date="2018" name="Sci. Rep.">
        <title>Genome sequence of the cauliflower mushroom Sparassis crispa (Hanabiratake) and its association with beneficial usage.</title>
        <authorList>
            <person name="Kiyama R."/>
            <person name="Furutani Y."/>
            <person name="Kawaguchi K."/>
            <person name="Nakanishi T."/>
        </authorList>
    </citation>
    <scope>NUCLEOTIDE SEQUENCE [LARGE SCALE GENOMIC DNA]</scope>
</reference>
<organism evidence="1 2">
    <name type="scientific">Sparassis crispa</name>
    <dbReference type="NCBI Taxonomy" id="139825"/>
    <lineage>
        <taxon>Eukaryota</taxon>
        <taxon>Fungi</taxon>
        <taxon>Dikarya</taxon>
        <taxon>Basidiomycota</taxon>
        <taxon>Agaricomycotina</taxon>
        <taxon>Agaricomycetes</taxon>
        <taxon>Polyporales</taxon>
        <taxon>Sparassidaceae</taxon>
        <taxon>Sparassis</taxon>
    </lineage>
</organism>